<dbReference type="AlphaFoldDB" id="A0A380WKQ9"/>
<dbReference type="InterPro" id="IPR011006">
    <property type="entry name" value="CheY-like_superfamily"/>
</dbReference>
<protein>
    <recommendedName>
        <fullName evidence="2">Response regulatory domain-containing protein</fullName>
    </recommendedName>
</protein>
<name>A0A380WKQ9_AMIAI</name>
<dbReference type="InterPro" id="IPR001789">
    <property type="entry name" value="Sig_transdc_resp-reg_receiver"/>
</dbReference>
<organism evidence="3 4">
    <name type="scientific">Aminobacter aminovorans</name>
    <name type="common">Chelatobacter heintzii</name>
    <dbReference type="NCBI Taxonomy" id="83263"/>
    <lineage>
        <taxon>Bacteria</taxon>
        <taxon>Pseudomonadati</taxon>
        <taxon>Pseudomonadota</taxon>
        <taxon>Alphaproteobacteria</taxon>
        <taxon>Hyphomicrobiales</taxon>
        <taxon>Phyllobacteriaceae</taxon>
        <taxon>Aminobacter</taxon>
    </lineage>
</organism>
<evidence type="ECO:0000313" key="3">
    <source>
        <dbReference type="EMBL" id="SUU89619.1"/>
    </source>
</evidence>
<comment type="caution">
    <text evidence="1">Lacks conserved residue(s) required for the propagation of feature annotation.</text>
</comment>
<gene>
    <name evidence="3" type="ORF">NCTC10684_02860</name>
</gene>
<dbReference type="SUPFAM" id="SSF52172">
    <property type="entry name" value="CheY-like"/>
    <property type="match status" value="1"/>
</dbReference>
<feature type="domain" description="Response regulatory" evidence="2">
    <location>
        <begin position="28"/>
        <end position="54"/>
    </location>
</feature>
<sequence length="54" mass="5987">MTDQTDLQTDFIGDDVIPHAAEPTEKKRVLIVDDDEDFAASLAGLLELEGYHRA</sequence>
<reference evidence="3 4" key="1">
    <citation type="submission" date="2018-06" db="EMBL/GenBank/DDBJ databases">
        <authorList>
            <consortium name="Pathogen Informatics"/>
            <person name="Doyle S."/>
        </authorList>
    </citation>
    <scope>NUCLEOTIDE SEQUENCE [LARGE SCALE GENOMIC DNA]</scope>
    <source>
        <strain evidence="3 4">NCTC10684</strain>
    </source>
</reference>
<dbReference type="EMBL" id="UFSM01000001">
    <property type="protein sequence ID" value="SUU89619.1"/>
    <property type="molecule type" value="Genomic_DNA"/>
</dbReference>
<evidence type="ECO:0000259" key="2">
    <source>
        <dbReference type="PROSITE" id="PS50110"/>
    </source>
</evidence>
<evidence type="ECO:0000256" key="1">
    <source>
        <dbReference type="PROSITE-ProRule" id="PRU00169"/>
    </source>
</evidence>
<dbReference type="RefSeq" id="WP_245431998.1">
    <property type="nucleotide sequence ID" value="NZ_BAAAVY010000002.1"/>
</dbReference>
<proteinExistence type="predicted"/>
<accession>A0A380WKQ9</accession>
<dbReference type="GO" id="GO:0000160">
    <property type="term" value="P:phosphorelay signal transduction system"/>
    <property type="evidence" value="ECO:0007669"/>
    <property type="project" value="InterPro"/>
</dbReference>
<dbReference type="PROSITE" id="PS50110">
    <property type="entry name" value="RESPONSE_REGULATORY"/>
    <property type="match status" value="1"/>
</dbReference>
<dbReference type="Proteomes" id="UP000254701">
    <property type="component" value="Unassembled WGS sequence"/>
</dbReference>
<evidence type="ECO:0000313" key="4">
    <source>
        <dbReference type="Proteomes" id="UP000254701"/>
    </source>
</evidence>